<dbReference type="EMBL" id="BARS01019188">
    <property type="protein sequence ID" value="GAF88148.1"/>
    <property type="molecule type" value="Genomic_DNA"/>
</dbReference>
<accession>X0T3T2</accession>
<organism evidence="1">
    <name type="scientific">marine sediment metagenome</name>
    <dbReference type="NCBI Taxonomy" id="412755"/>
    <lineage>
        <taxon>unclassified sequences</taxon>
        <taxon>metagenomes</taxon>
        <taxon>ecological metagenomes</taxon>
    </lineage>
</organism>
<proteinExistence type="predicted"/>
<dbReference type="AlphaFoldDB" id="X0T3T2"/>
<sequence length="60" mass="7048">MMISDRGKIKTKIIPVREKKTKPDEVDKFMAEVRKLRKSLSAKNPNFDSVKALREMRDEN</sequence>
<comment type="caution">
    <text evidence="1">The sequence shown here is derived from an EMBL/GenBank/DDBJ whole genome shotgun (WGS) entry which is preliminary data.</text>
</comment>
<gene>
    <name evidence="1" type="ORF">S01H1_31129</name>
</gene>
<evidence type="ECO:0000313" key="1">
    <source>
        <dbReference type="EMBL" id="GAF88148.1"/>
    </source>
</evidence>
<reference evidence="1" key="1">
    <citation type="journal article" date="2014" name="Front. Microbiol.">
        <title>High frequency of phylogenetically diverse reductive dehalogenase-homologous genes in deep subseafloor sedimentary metagenomes.</title>
        <authorList>
            <person name="Kawai M."/>
            <person name="Futagami T."/>
            <person name="Toyoda A."/>
            <person name="Takaki Y."/>
            <person name="Nishi S."/>
            <person name="Hori S."/>
            <person name="Arai W."/>
            <person name="Tsubouchi T."/>
            <person name="Morono Y."/>
            <person name="Uchiyama I."/>
            <person name="Ito T."/>
            <person name="Fujiyama A."/>
            <person name="Inagaki F."/>
            <person name="Takami H."/>
        </authorList>
    </citation>
    <scope>NUCLEOTIDE SEQUENCE</scope>
    <source>
        <strain evidence="1">Expedition CK06-06</strain>
    </source>
</reference>
<name>X0T3T2_9ZZZZ</name>
<protein>
    <submittedName>
        <fullName evidence="1">Uncharacterized protein</fullName>
    </submittedName>
</protein>